<evidence type="ECO:0000313" key="2">
    <source>
        <dbReference type="Proteomes" id="UP001379533"/>
    </source>
</evidence>
<keyword evidence="2" id="KW-1185">Reference proteome</keyword>
<dbReference type="InterPro" id="IPR027417">
    <property type="entry name" value="P-loop_NTPase"/>
</dbReference>
<evidence type="ECO:0000313" key="1">
    <source>
        <dbReference type="EMBL" id="WXA91344.1"/>
    </source>
</evidence>
<sequence length="491" mass="52752">MAIFDRDVGRVVVRVVYTGPPGVGKSTNVRTLANSLRARRHGEMLSPGSSGGASTEFFDWLEIDGGLVLGHPIHCQLLTTPGAYAFGKRRRLLIESADAIVLVLEASLQGMIDGRAFLEAHSLRGSTKPLVVQLNKQDTADAMDQGEVRLRLELDESVPIIAARAADGTGVRETVVLAMRNAAVVAQTAMLAKGGIEAISAPAETADALHERLKPLGESIPAPRLPDVPLPSPEIPAGGIWPSTTGRDIVRRALAGGVCVQRHDLAGQHGLADGSGASDTIILQAGSYCLKTSQRRHFSTFEAARDALVRTARLKRMLGELLPGDTVLCLASDGDNGTWLWTISPWLSTLRSRMLQADDDEDAAIDALRHFAAAAVDAMLLASRQSLILDLHPSNFALDGKRVVYVDDDVGIGANHPALGYALIQRIEECAHAPRRVEAYLDALERGITSRLHREDIEKLGLPRALEDVVIRVPSARESVDRLRTIVGAKT</sequence>
<reference evidence="1 2" key="1">
    <citation type="submission" date="2021-12" db="EMBL/GenBank/DDBJ databases">
        <title>Discovery of the Pendulisporaceae a myxobacterial family with distinct sporulation behavior and unique specialized metabolism.</title>
        <authorList>
            <person name="Garcia R."/>
            <person name="Popoff A."/>
            <person name="Bader C.D."/>
            <person name="Loehr J."/>
            <person name="Walesch S."/>
            <person name="Walt C."/>
            <person name="Boldt J."/>
            <person name="Bunk B."/>
            <person name="Haeckl F.J.F.P.J."/>
            <person name="Gunesch A.P."/>
            <person name="Birkelbach J."/>
            <person name="Nuebel U."/>
            <person name="Pietschmann T."/>
            <person name="Bach T."/>
            <person name="Mueller R."/>
        </authorList>
    </citation>
    <scope>NUCLEOTIDE SEQUENCE [LARGE SCALE GENOMIC DNA]</scope>
    <source>
        <strain evidence="1 2">MSr12523</strain>
    </source>
</reference>
<dbReference type="PANTHER" id="PTHR42708">
    <property type="entry name" value="ATP/GTP-BINDING PROTEIN-RELATED"/>
    <property type="match status" value="1"/>
</dbReference>
<dbReference type="RefSeq" id="WP_394841964.1">
    <property type="nucleotide sequence ID" value="NZ_CP089982.1"/>
</dbReference>
<protein>
    <submittedName>
        <fullName evidence="1">GTPase domain-containing protein</fullName>
    </submittedName>
</protein>
<name>A0ABZ2K3H5_9BACT</name>
<dbReference type="Proteomes" id="UP001379533">
    <property type="component" value="Chromosome"/>
</dbReference>
<gene>
    <name evidence="1" type="ORF">LZC95_33425</name>
</gene>
<dbReference type="Gene3D" id="3.40.50.300">
    <property type="entry name" value="P-loop containing nucleotide triphosphate hydrolases"/>
    <property type="match status" value="1"/>
</dbReference>
<proteinExistence type="predicted"/>
<dbReference type="InterPro" id="IPR052705">
    <property type="entry name" value="Gliding_Motility_GTPase"/>
</dbReference>
<dbReference type="PANTHER" id="PTHR42708:SF1">
    <property type="entry name" value="GLIDING MOTILITY PROTEIN MGLA"/>
    <property type="match status" value="1"/>
</dbReference>
<organism evidence="1 2">
    <name type="scientific">Pendulispora brunnea</name>
    <dbReference type="NCBI Taxonomy" id="2905690"/>
    <lineage>
        <taxon>Bacteria</taxon>
        <taxon>Pseudomonadati</taxon>
        <taxon>Myxococcota</taxon>
        <taxon>Myxococcia</taxon>
        <taxon>Myxococcales</taxon>
        <taxon>Sorangiineae</taxon>
        <taxon>Pendulisporaceae</taxon>
        <taxon>Pendulispora</taxon>
    </lineage>
</organism>
<dbReference type="CDD" id="cd00882">
    <property type="entry name" value="Ras_like_GTPase"/>
    <property type="match status" value="1"/>
</dbReference>
<accession>A0ABZ2K3H5</accession>
<dbReference type="EMBL" id="CP089982">
    <property type="protein sequence ID" value="WXA91344.1"/>
    <property type="molecule type" value="Genomic_DNA"/>
</dbReference>
<dbReference type="SUPFAM" id="SSF52540">
    <property type="entry name" value="P-loop containing nucleoside triphosphate hydrolases"/>
    <property type="match status" value="1"/>
</dbReference>